<dbReference type="Pfam" id="PF05199">
    <property type="entry name" value="GMC_oxred_C"/>
    <property type="match status" value="1"/>
</dbReference>
<sequence length="653" mass="71901">MMIPRRNLLTAGLTAGATLAAASAAALRHDWVPTPNAGPRRPTIDSSATDNRTEYDYIIIGSGAGGGPLAVRLAEAGHTVLVVDAGPATSSWDVYDVPAFHLFASSDPEISWDFWVKHYTDPTKHGSAYIPQHGGVLYPRASTLGGCTTHHALLMLAPELEDWNYIARHTGDPSWNAAIMNKYLQRVREWLPIETSPASLLARDTTLARIVTATITQHPAHNLTPADIDLNNLTAKGTLFDPNDPAAVEATRTGACLVPQSSRNGHRYGTRDRLLDAAPRLTRHLFFQTDALVERITFDRGRTNRPRATGIDLVISPRAYGASPIQHRINTDQRNKNRRHITARREIIVAAGAFNTPQLLMLSGIGDPKQLQRHGIQTIIASPGVGENLQDRYEMTVVTEFDRRFALLRDAAFGAPGDLELQRWRSGDPNALYRSNGLLIGLKEKFDGGSDHPELFIFGAPSHFTGYRPNFAEDGVRSRRHFNWAIIRGYQQSMSGYVRLRSADPTATPDINFRYFDDGTNTPGAQADLAAMRQGFRHARSVNDLARKLRFTDAARDHEIYPGPTINGPNLDNLIRRDAWGHHASCTAPMGPDNNPKAVLDSRFRVRGAENLRVVDASAFPKIPALFPLMAIYAASERAADVILNDARTTHTA</sequence>
<evidence type="ECO:0000313" key="7">
    <source>
        <dbReference type="EMBL" id="SNV18552.1"/>
    </source>
</evidence>
<evidence type="ECO:0000256" key="1">
    <source>
        <dbReference type="ARBA" id="ARBA00010790"/>
    </source>
</evidence>
<dbReference type="SUPFAM" id="SSF51905">
    <property type="entry name" value="FAD/NAD(P)-binding domain"/>
    <property type="match status" value="1"/>
</dbReference>
<dbReference type="InterPro" id="IPR012132">
    <property type="entry name" value="GMC_OxRdtase"/>
</dbReference>
<evidence type="ECO:0000313" key="8">
    <source>
        <dbReference type="Proteomes" id="UP000242637"/>
    </source>
</evidence>
<evidence type="ECO:0000256" key="2">
    <source>
        <dbReference type="ARBA" id="ARBA00022630"/>
    </source>
</evidence>
<feature type="chain" id="PRO_5038654994" evidence="5">
    <location>
        <begin position="21"/>
        <end position="653"/>
    </location>
</feature>
<dbReference type="InterPro" id="IPR036188">
    <property type="entry name" value="FAD/NAD-bd_sf"/>
</dbReference>
<keyword evidence="2" id="KW-0285">Flavoprotein</keyword>
<dbReference type="KEGG" id="dco:SAMEA4475696_0484"/>
<dbReference type="STRING" id="1121387.GCA_000429885_01586"/>
<dbReference type="RefSeq" id="WP_028327447.1">
    <property type="nucleotide sequence ID" value="NZ_LT906453.1"/>
</dbReference>
<dbReference type="PROSITE" id="PS00624">
    <property type="entry name" value="GMC_OXRED_2"/>
    <property type="match status" value="1"/>
</dbReference>
<evidence type="ECO:0000256" key="3">
    <source>
        <dbReference type="ARBA" id="ARBA00023002"/>
    </source>
</evidence>
<dbReference type="Gene3D" id="3.50.50.60">
    <property type="entry name" value="FAD/NAD(P)-binding domain"/>
    <property type="match status" value="1"/>
</dbReference>
<dbReference type="PANTHER" id="PTHR11552:SF213">
    <property type="entry name" value="DEHYDROGENASE, PUTATIVE-RELATED"/>
    <property type="match status" value="1"/>
</dbReference>
<evidence type="ECO:0000256" key="5">
    <source>
        <dbReference type="SAM" id="SignalP"/>
    </source>
</evidence>
<dbReference type="GO" id="GO:0008812">
    <property type="term" value="F:choline dehydrogenase activity"/>
    <property type="evidence" value="ECO:0007669"/>
    <property type="project" value="UniProtKB-EC"/>
</dbReference>
<dbReference type="Gene3D" id="3.30.560.10">
    <property type="entry name" value="Glucose Oxidase, domain 3"/>
    <property type="match status" value="1"/>
</dbReference>
<name>A0A239V8W3_9MICO</name>
<dbReference type="GO" id="GO:0050660">
    <property type="term" value="F:flavin adenine dinucleotide binding"/>
    <property type="evidence" value="ECO:0007669"/>
    <property type="project" value="InterPro"/>
</dbReference>
<keyword evidence="8" id="KW-1185">Reference proteome</keyword>
<dbReference type="EMBL" id="LT906453">
    <property type="protein sequence ID" value="SNV18552.1"/>
    <property type="molecule type" value="Genomic_DNA"/>
</dbReference>
<dbReference type="InterPro" id="IPR006311">
    <property type="entry name" value="TAT_signal"/>
</dbReference>
<dbReference type="PROSITE" id="PS51318">
    <property type="entry name" value="TAT"/>
    <property type="match status" value="1"/>
</dbReference>
<dbReference type="AlphaFoldDB" id="A0A239V8W3"/>
<dbReference type="InterPro" id="IPR000172">
    <property type="entry name" value="GMC_OxRdtase_N"/>
</dbReference>
<keyword evidence="3 7" id="KW-0560">Oxidoreductase</keyword>
<feature type="binding site" evidence="4">
    <location>
        <position position="293"/>
    </location>
    <ligand>
        <name>FAD</name>
        <dbReference type="ChEBI" id="CHEBI:57692"/>
    </ligand>
</feature>
<proteinExistence type="inferred from homology"/>
<dbReference type="OrthoDB" id="9785276at2"/>
<organism evidence="7 8">
    <name type="scientific">Dermatophilus congolensis</name>
    <dbReference type="NCBI Taxonomy" id="1863"/>
    <lineage>
        <taxon>Bacteria</taxon>
        <taxon>Bacillati</taxon>
        <taxon>Actinomycetota</taxon>
        <taxon>Actinomycetes</taxon>
        <taxon>Micrococcales</taxon>
        <taxon>Dermatophilaceae</taxon>
        <taxon>Dermatophilus</taxon>
    </lineage>
</organism>
<evidence type="ECO:0000256" key="4">
    <source>
        <dbReference type="PIRSR" id="PIRSR000137-2"/>
    </source>
</evidence>
<comment type="cofactor">
    <cofactor evidence="4">
        <name>FAD</name>
        <dbReference type="ChEBI" id="CHEBI:57692"/>
    </cofactor>
</comment>
<dbReference type="Pfam" id="PF00890">
    <property type="entry name" value="FAD_binding_2"/>
    <property type="match status" value="1"/>
</dbReference>
<dbReference type="Pfam" id="PF00732">
    <property type="entry name" value="GMC_oxred_N"/>
    <property type="match status" value="1"/>
</dbReference>
<dbReference type="Proteomes" id="UP000242637">
    <property type="component" value="Chromosome 1"/>
</dbReference>
<comment type="similarity">
    <text evidence="1">Belongs to the GMC oxidoreductase family.</text>
</comment>
<dbReference type="SUPFAM" id="SSF54373">
    <property type="entry name" value="FAD-linked reductases, C-terminal domain"/>
    <property type="match status" value="1"/>
</dbReference>
<protein>
    <submittedName>
        <fullName evidence="7">Choline dehydrogenase</fullName>
        <ecNumber evidence="7">1.1.99.1</ecNumber>
    </submittedName>
</protein>
<keyword evidence="4" id="KW-0274">FAD</keyword>
<evidence type="ECO:0000259" key="6">
    <source>
        <dbReference type="PROSITE" id="PS00624"/>
    </source>
</evidence>
<feature type="signal peptide" evidence="5">
    <location>
        <begin position="1"/>
        <end position="20"/>
    </location>
</feature>
<accession>A0A239V8W3</accession>
<gene>
    <name evidence="7" type="primary">betA_1</name>
    <name evidence="7" type="ORF">SAMEA4475696_00484</name>
</gene>
<dbReference type="EC" id="1.1.99.1" evidence="7"/>
<dbReference type="InterPro" id="IPR003953">
    <property type="entry name" value="FAD-dep_OxRdtase_2_FAD-bd"/>
</dbReference>
<dbReference type="InterPro" id="IPR007867">
    <property type="entry name" value="GMC_OxRtase_C"/>
</dbReference>
<feature type="domain" description="Glucose-methanol-choline oxidoreductase N-terminal" evidence="6">
    <location>
        <begin position="352"/>
        <end position="366"/>
    </location>
</feature>
<keyword evidence="5" id="KW-0732">Signal</keyword>
<dbReference type="PANTHER" id="PTHR11552">
    <property type="entry name" value="GLUCOSE-METHANOL-CHOLINE GMC OXIDOREDUCTASE"/>
    <property type="match status" value="1"/>
</dbReference>
<reference evidence="7 8" key="1">
    <citation type="submission" date="2017-06" db="EMBL/GenBank/DDBJ databases">
        <authorList>
            <consortium name="Pathogen Informatics"/>
        </authorList>
    </citation>
    <scope>NUCLEOTIDE SEQUENCE [LARGE SCALE GENOMIC DNA]</scope>
    <source>
        <strain evidence="7 8">NCTC13039</strain>
    </source>
</reference>
<dbReference type="GeneID" id="63458767"/>
<dbReference type="PIRSF" id="PIRSF000137">
    <property type="entry name" value="Alcohol_oxidase"/>
    <property type="match status" value="1"/>
</dbReference>